<keyword evidence="5" id="KW-0732">Signal</keyword>
<dbReference type="RefSeq" id="WP_316430470.1">
    <property type="nucleotide sequence ID" value="NZ_CP053586.1"/>
</dbReference>
<dbReference type="GO" id="GO:0090729">
    <property type="term" value="F:toxin activity"/>
    <property type="evidence" value="ECO:0007669"/>
    <property type="project" value="UniProtKB-KW"/>
</dbReference>
<dbReference type="SUPFAM" id="SSF117074">
    <property type="entry name" value="Hypothetical protein PA1324"/>
    <property type="match status" value="1"/>
</dbReference>
<feature type="domain" description="DUF4347" evidence="9">
    <location>
        <begin position="24"/>
        <end position="190"/>
    </location>
</feature>
<dbReference type="SUPFAM" id="SSF51120">
    <property type="entry name" value="beta-Roll"/>
    <property type="match status" value="1"/>
</dbReference>
<evidence type="ECO:0000313" key="11">
    <source>
        <dbReference type="EMBL" id="WNZ24596.1"/>
    </source>
</evidence>
<dbReference type="Pfam" id="PF00353">
    <property type="entry name" value="HemolysinCabind"/>
    <property type="match status" value="2"/>
</dbReference>
<comment type="subcellular location">
    <subcellularLocation>
        <location evidence="1">Membrane</location>
    </subcellularLocation>
    <subcellularLocation>
        <location evidence="2">Secreted</location>
    </subcellularLocation>
</comment>
<dbReference type="EMBL" id="CP053586">
    <property type="protein sequence ID" value="WNZ24596.1"/>
    <property type="molecule type" value="Genomic_DNA"/>
</dbReference>
<evidence type="ECO:0000259" key="10">
    <source>
        <dbReference type="Pfam" id="PF17210"/>
    </source>
</evidence>
<dbReference type="InterPro" id="IPR001343">
    <property type="entry name" value="Hemolysn_Ca-bd"/>
</dbReference>
<dbReference type="InterPro" id="IPR050557">
    <property type="entry name" value="RTX_toxin/Mannuronan_C5-epim"/>
</dbReference>
<evidence type="ECO:0000256" key="5">
    <source>
        <dbReference type="ARBA" id="ARBA00022729"/>
    </source>
</evidence>
<keyword evidence="8" id="KW-0472">Membrane</keyword>
<gene>
    <name evidence="11" type="ORF">HJG54_18215</name>
</gene>
<dbReference type="Pfam" id="PF17210">
    <property type="entry name" value="SdrD_B"/>
    <property type="match status" value="1"/>
</dbReference>
<evidence type="ECO:0000256" key="2">
    <source>
        <dbReference type="ARBA" id="ARBA00004613"/>
    </source>
</evidence>
<evidence type="ECO:0000256" key="8">
    <source>
        <dbReference type="ARBA" id="ARBA00023136"/>
    </source>
</evidence>
<dbReference type="NCBIfam" id="NF012211">
    <property type="entry name" value="tand_rpt_95"/>
    <property type="match status" value="2"/>
</dbReference>
<dbReference type="NCBIfam" id="TIGR03661">
    <property type="entry name" value="T1SS_VCA0849"/>
    <property type="match status" value="1"/>
</dbReference>
<keyword evidence="3" id="KW-0964">Secreted</keyword>
<evidence type="ECO:0000256" key="4">
    <source>
        <dbReference type="ARBA" id="ARBA00022656"/>
    </source>
</evidence>
<dbReference type="PANTHER" id="PTHR38340">
    <property type="entry name" value="S-LAYER PROTEIN"/>
    <property type="match status" value="1"/>
</dbReference>
<dbReference type="GO" id="GO:0005576">
    <property type="term" value="C:extracellular region"/>
    <property type="evidence" value="ECO:0007669"/>
    <property type="project" value="UniProtKB-SubCell"/>
</dbReference>
<name>A0AA96WN24_9CYAN</name>
<dbReference type="Pfam" id="PF17963">
    <property type="entry name" value="Big_9"/>
    <property type="match status" value="4"/>
</dbReference>
<feature type="domain" description="SD-repeat containing protein B" evidence="10">
    <location>
        <begin position="192"/>
        <end position="271"/>
    </location>
</feature>
<dbReference type="GO" id="GO:0005509">
    <property type="term" value="F:calcium ion binding"/>
    <property type="evidence" value="ECO:0007669"/>
    <property type="project" value="InterPro"/>
</dbReference>
<dbReference type="InterPro" id="IPR003995">
    <property type="entry name" value="RTX_toxin_determinant-A"/>
</dbReference>
<dbReference type="Gene3D" id="2.60.40.3440">
    <property type="match status" value="2"/>
</dbReference>
<dbReference type="Pfam" id="PF14252">
    <property type="entry name" value="DUF4347"/>
    <property type="match status" value="1"/>
</dbReference>
<dbReference type="PRINTS" id="PR01488">
    <property type="entry name" value="RTXTOXINA"/>
</dbReference>
<protein>
    <submittedName>
        <fullName evidence="11">DUF4347 domain-containing protein</fullName>
    </submittedName>
</protein>
<dbReference type="Gene3D" id="2.60.40.10">
    <property type="entry name" value="Immunoglobulins"/>
    <property type="match status" value="1"/>
</dbReference>
<dbReference type="InterPro" id="IPR033764">
    <property type="entry name" value="Sdr_B"/>
</dbReference>
<dbReference type="InterPro" id="IPR019960">
    <property type="entry name" value="T1SS_VCA0849"/>
</dbReference>
<dbReference type="InterPro" id="IPR018511">
    <property type="entry name" value="Hemolysin-typ_Ca-bd_CS"/>
</dbReference>
<dbReference type="InterPro" id="IPR013783">
    <property type="entry name" value="Ig-like_fold"/>
</dbReference>
<accession>A0AA96WN24</accession>
<evidence type="ECO:0000256" key="1">
    <source>
        <dbReference type="ARBA" id="ARBA00004370"/>
    </source>
</evidence>
<keyword evidence="7" id="KW-0843">Virulence</keyword>
<evidence type="ECO:0000256" key="6">
    <source>
        <dbReference type="ARBA" id="ARBA00022737"/>
    </source>
</evidence>
<evidence type="ECO:0000256" key="7">
    <source>
        <dbReference type="ARBA" id="ARBA00023026"/>
    </source>
</evidence>
<dbReference type="AlphaFoldDB" id="A0AA96WN24"/>
<dbReference type="PRINTS" id="PR00313">
    <property type="entry name" value="CABNDNGRPT"/>
</dbReference>
<evidence type="ECO:0000256" key="3">
    <source>
        <dbReference type="ARBA" id="ARBA00022525"/>
    </source>
</evidence>
<evidence type="ECO:0000259" key="9">
    <source>
        <dbReference type="Pfam" id="PF14252"/>
    </source>
</evidence>
<dbReference type="GO" id="GO:0016020">
    <property type="term" value="C:membrane"/>
    <property type="evidence" value="ECO:0007669"/>
    <property type="project" value="UniProtKB-SubCell"/>
</dbReference>
<dbReference type="PANTHER" id="PTHR38340:SF1">
    <property type="entry name" value="S-LAYER PROTEIN"/>
    <property type="match status" value="1"/>
</dbReference>
<sequence>MNTTLSTHRHALPSRSSTAQKPILVIIDPHVTAADQLAAGVTPEAAAIVLDPTRDGVLQITEALQAHTDIISLHIICHAEPGCLLLGNTQLSLATVERYAWDLQSWFSHPFSTAQPPTLLLYGCHVAAGATGAEFLEQLHQFTGAGIAASKTLTGSAALGGNWELEESIGPVDKTLALQPQILENYPATLASITGKVWSDWDGDGVQDAMEPELEGVTVYLDADKNGQLDTGETSTVTDANGIYMFTGLVAGTYSIAQVLQPGWQQTSPLTASSIPGVSGFRDADADAGDRLEPTGDGIALAGYTAAKTANAAAIVLGNSKRTLVNGFSVDAALVDSEGLALATQEIQLLSSGVSSVLIYHALQGETETLFQTAATNLGLTPQIYSSATMAGFEAAVTAADPNSTLIIVTAETDAPNFTGLIDYVNAGGRAILHFSNLDGNAALASAFKVTTVGERSSSEPIYSWATNTTTVAAEATATLDFGTLIPNTAPASADKTLSINEDEIYTFQASDFAFIDTDNGDRLQKVQITRLPSAGGLFFDSDENNILDGGEVVALNQEILTADLAKLKFRPAANGNGTGYATFNFKISDGRAYSSAQTMSIDVTAQPDAPIITTGVTTTVKMDEDNSPTIFDLTLNATDAENDPLTWTIKTAAIHGTASIDSNGKVSYIPNPNYNGTDSFEVEVSDGNGGSDTITVEVEIAPQQDAPTAQDSKLEIAENSIYTFKSGDFSFSDVDSEDSLQAVQITSLPSAGTLLYDGQVVQINQTIAVADLGKLTFAPTGDDNGQDYASFTFKVSDGKTYSAQAYTLSFDVIDDPDSPIIAEGDAITVVMDEDGTPKGFDLTLSATDADNEPLFWTVQMGAAYGTVGVADTGKVSYVPVANYNGIDRFEIAVSDSSGNSDLITVDVQITAQNDAPTTQSNTVTIPENQTYTFKASDFPFADVDGDTLKTIRITKLETAGELFLDANRNNTIDANESISLNQRIAVAALATLKFQPAPASSGIPYAQFNFQVGDGKALSSQATMFINVTAANQPLQPLIVPPPSGPVVRGETGQALPAIQFRQTRAGVKLRGSNRAEILQGTPFRDVIFGNGGDDKIFPGFRKERFGNDRVLGGKGNDLINGGKGNDWLEGNAGNDRIIGSKGRDQIDGGDGNDTLLGGKGDDVITGGTGNDVLVGGKGRDMFVYSAVSQGNDRIKDFNPSEDLLDLRGIFQQGYPGETSLARYQQFVQVEQVETGLAVKVDVDGTGNRFELLATLENLTPADLNAKNFVIA</sequence>
<proteinExistence type="predicted"/>
<keyword evidence="6" id="KW-0677">Repeat</keyword>
<reference evidence="11" key="1">
    <citation type="submission" date="2020-05" db="EMBL/GenBank/DDBJ databases">
        <authorList>
            <person name="Zhu T."/>
            <person name="Keshari N."/>
            <person name="Lu X."/>
        </authorList>
    </citation>
    <scope>NUCLEOTIDE SEQUENCE</scope>
    <source>
        <strain evidence="11">NK1-12</strain>
    </source>
</reference>
<dbReference type="InterPro" id="IPR025592">
    <property type="entry name" value="DUF4347"/>
</dbReference>
<dbReference type="Gene3D" id="2.150.10.10">
    <property type="entry name" value="Serralysin-like metalloprotease, C-terminal"/>
    <property type="match status" value="2"/>
</dbReference>
<dbReference type="InterPro" id="IPR011049">
    <property type="entry name" value="Serralysin-like_metalloprot_C"/>
</dbReference>
<organism evidence="11">
    <name type="scientific">Leptolyngbya sp. NK1-12</name>
    <dbReference type="NCBI Taxonomy" id="2547451"/>
    <lineage>
        <taxon>Bacteria</taxon>
        <taxon>Bacillati</taxon>
        <taxon>Cyanobacteriota</taxon>
        <taxon>Cyanophyceae</taxon>
        <taxon>Leptolyngbyales</taxon>
        <taxon>Leptolyngbyaceae</taxon>
        <taxon>Leptolyngbya group</taxon>
        <taxon>Leptolyngbya</taxon>
    </lineage>
</organism>
<keyword evidence="4" id="KW-0800">Toxin</keyword>
<dbReference type="PROSITE" id="PS00330">
    <property type="entry name" value="HEMOLYSIN_CALCIUM"/>
    <property type="match status" value="3"/>
</dbReference>